<accession>A0ABU6T619</accession>
<dbReference type="Proteomes" id="UP001341840">
    <property type="component" value="Unassembled WGS sequence"/>
</dbReference>
<organism evidence="1 2">
    <name type="scientific">Stylosanthes scabra</name>
    <dbReference type="NCBI Taxonomy" id="79078"/>
    <lineage>
        <taxon>Eukaryota</taxon>
        <taxon>Viridiplantae</taxon>
        <taxon>Streptophyta</taxon>
        <taxon>Embryophyta</taxon>
        <taxon>Tracheophyta</taxon>
        <taxon>Spermatophyta</taxon>
        <taxon>Magnoliopsida</taxon>
        <taxon>eudicotyledons</taxon>
        <taxon>Gunneridae</taxon>
        <taxon>Pentapetalae</taxon>
        <taxon>rosids</taxon>
        <taxon>fabids</taxon>
        <taxon>Fabales</taxon>
        <taxon>Fabaceae</taxon>
        <taxon>Papilionoideae</taxon>
        <taxon>50 kb inversion clade</taxon>
        <taxon>dalbergioids sensu lato</taxon>
        <taxon>Dalbergieae</taxon>
        <taxon>Pterocarpus clade</taxon>
        <taxon>Stylosanthes</taxon>
    </lineage>
</organism>
<dbReference type="EMBL" id="JASCZI010090647">
    <property type="protein sequence ID" value="MED6143965.1"/>
    <property type="molecule type" value="Genomic_DNA"/>
</dbReference>
<gene>
    <name evidence="1" type="ORF">PIB30_010918</name>
</gene>
<evidence type="ECO:0000313" key="1">
    <source>
        <dbReference type="EMBL" id="MED6143965.1"/>
    </source>
</evidence>
<reference evidence="1 2" key="1">
    <citation type="journal article" date="2023" name="Plants (Basel)">
        <title>Bridging the Gap: Combining Genomics and Transcriptomics Approaches to Understand Stylosanthes scabra, an Orphan Legume from the Brazilian Caatinga.</title>
        <authorList>
            <person name="Ferreira-Neto J.R.C."/>
            <person name="da Silva M.D."/>
            <person name="Binneck E."/>
            <person name="de Melo N.F."/>
            <person name="da Silva R.H."/>
            <person name="de Melo A.L.T.M."/>
            <person name="Pandolfi V."/>
            <person name="Bustamante F.O."/>
            <person name="Brasileiro-Vidal A.C."/>
            <person name="Benko-Iseppon A.M."/>
        </authorList>
    </citation>
    <scope>NUCLEOTIDE SEQUENCE [LARGE SCALE GENOMIC DNA]</scope>
    <source>
        <tissue evidence="1">Leaves</tissue>
    </source>
</reference>
<proteinExistence type="predicted"/>
<keyword evidence="2" id="KW-1185">Reference proteome</keyword>
<evidence type="ECO:0000313" key="2">
    <source>
        <dbReference type="Proteomes" id="UP001341840"/>
    </source>
</evidence>
<evidence type="ECO:0008006" key="3">
    <source>
        <dbReference type="Google" id="ProtNLM"/>
    </source>
</evidence>
<name>A0ABU6T619_9FABA</name>
<sequence>MSFLCRREGFLPFLLIVAQVEAGVALPCPLLCLLLAPGFRCALVLFPIPRKDSRQENRRLPEERENSSAWRLLSTARAPIFVAVVQVLHRTRQGGAVLGEFHHGFIWRSHFLRGNAILGVVGDPAATVGHSLGFLLPHDDSVIDISIRCLLKICIDLHLFLISKEGFNYSRIREDKLITWKQNLEADLNLIPSGNA</sequence>
<protein>
    <recommendedName>
        <fullName evidence="3">Secreted protein</fullName>
    </recommendedName>
</protein>
<comment type="caution">
    <text evidence="1">The sequence shown here is derived from an EMBL/GenBank/DDBJ whole genome shotgun (WGS) entry which is preliminary data.</text>
</comment>